<name>A0A8T2NWV1_9TELE</name>
<keyword evidence="3" id="KW-1185">Reference proteome</keyword>
<dbReference type="EMBL" id="JAFBMS010000021">
    <property type="protein sequence ID" value="KAG9343986.1"/>
    <property type="molecule type" value="Genomic_DNA"/>
</dbReference>
<protein>
    <submittedName>
        <fullName evidence="2">Uncharacterized protein</fullName>
    </submittedName>
</protein>
<gene>
    <name evidence="2" type="ORF">JZ751_012462</name>
</gene>
<evidence type="ECO:0000313" key="2">
    <source>
        <dbReference type="EMBL" id="KAG9343986.1"/>
    </source>
</evidence>
<reference evidence="2" key="1">
    <citation type="thesis" date="2021" institute="BYU ScholarsArchive" country="Provo, UT, USA">
        <title>Applications of and Algorithms for Genome Assembly and Genomic Analyses with an Emphasis on Marine Teleosts.</title>
        <authorList>
            <person name="Pickett B.D."/>
        </authorList>
    </citation>
    <scope>NUCLEOTIDE SEQUENCE</scope>
    <source>
        <strain evidence="2">HI-2016</strain>
    </source>
</reference>
<dbReference type="OrthoDB" id="9946389at2759"/>
<sequence>MSKKTTFVPHHYKTREGLQAGWHHDMVVHGVVRRQQGDGARVMDRVDRGDEVVGRGTCRRDKALSWPSLITCDASEEPQQQLNAAQLSDHRHSTMPDSLPSSLELQ</sequence>
<proteinExistence type="predicted"/>
<accession>A0A8T2NWV1</accession>
<evidence type="ECO:0000256" key="1">
    <source>
        <dbReference type="SAM" id="MobiDB-lite"/>
    </source>
</evidence>
<feature type="region of interest" description="Disordered" evidence="1">
    <location>
        <begin position="80"/>
        <end position="106"/>
    </location>
</feature>
<dbReference type="AlphaFoldDB" id="A0A8T2NWV1"/>
<dbReference type="Proteomes" id="UP000824540">
    <property type="component" value="Unassembled WGS sequence"/>
</dbReference>
<comment type="caution">
    <text evidence="2">The sequence shown here is derived from an EMBL/GenBank/DDBJ whole genome shotgun (WGS) entry which is preliminary data.</text>
</comment>
<organism evidence="2 3">
    <name type="scientific">Albula glossodonta</name>
    <name type="common">roundjaw bonefish</name>
    <dbReference type="NCBI Taxonomy" id="121402"/>
    <lineage>
        <taxon>Eukaryota</taxon>
        <taxon>Metazoa</taxon>
        <taxon>Chordata</taxon>
        <taxon>Craniata</taxon>
        <taxon>Vertebrata</taxon>
        <taxon>Euteleostomi</taxon>
        <taxon>Actinopterygii</taxon>
        <taxon>Neopterygii</taxon>
        <taxon>Teleostei</taxon>
        <taxon>Albuliformes</taxon>
        <taxon>Albulidae</taxon>
        <taxon>Albula</taxon>
    </lineage>
</organism>
<evidence type="ECO:0000313" key="3">
    <source>
        <dbReference type="Proteomes" id="UP000824540"/>
    </source>
</evidence>
<feature type="compositionally biased region" description="Polar residues" evidence="1">
    <location>
        <begin position="95"/>
        <end position="106"/>
    </location>
</feature>